<gene>
    <name evidence="1" type="ORF">LOK49_LG15G00319</name>
</gene>
<sequence>MLSFFFSKNLRPIHSFVCGSWNIHLLIAPNTPPIKKLFSSKSLVLEDSNNRSIDCAPKIDTLSSKKVQNTELVKTLLRNYGFTNTQISKLVDMDPNILFYNPQKTILPKLEFFRSIGLSSTDIPRVICATYCQALLSRSLENQLIPCYNFLKSVLFLDQNVIKMLKRSPRVLLFNVEKILAPNIATLREAGVPQSVTSFMMYRSPGTLLQESRKFKEGVNKAIEMGFNPQRSNFAHAVQVLCFMRESTFKRKKEVYGRWGLSNDEILLAFRAHPLCMNLSEEKIMETMDFLVNKMGWQAALVARCPVVLFFNLERRIIPRCTVVKILLTKELVKKGLCLSTFLIPREEVFLDKFVNKYQDDVPGLKNIYLGKMDFVEPRLGSKIRKERISPSHLYER</sequence>
<dbReference type="Proteomes" id="UP001060215">
    <property type="component" value="Chromosome 11"/>
</dbReference>
<accession>A0ACC0F0T9</accession>
<proteinExistence type="predicted"/>
<keyword evidence="2" id="KW-1185">Reference proteome</keyword>
<organism evidence="1 2">
    <name type="scientific">Camellia lanceoleosa</name>
    <dbReference type="NCBI Taxonomy" id="1840588"/>
    <lineage>
        <taxon>Eukaryota</taxon>
        <taxon>Viridiplantae</taxon>
        <taxon>Streptophyta</taxon>
        <taxon>Embryophyta</taxon>
        <taxon>Tracheophyta</taxon>
        <taxon>Spermatophyta</taxon>
        <taxon>Magnoliopsida</taxon>
        <taxon>eudicotyledons</taxon>
        <taxon>Gunneridae</taxon>
        <taxon>Pentapetalae</taxon>
        <taxon>asterids</taxon>
        <taxon>Ericales</taxon>
        <taxon>Theaceae</taxon>
        <taxon>Camellia</taxon>
    </lineage>
</organism>
<reference evidence="1 2" key="1">
    <citation type="journal article" date="2022" name="Plant J.">
        <title>Chromosome-level genome of Camellia lanceoleosa provides a valuable resource for understanding genome evolution and self-incompatibility.</title>
        <authorList>
            <person name="Gong W."/>
            <person name="Xiao S."/>
            <person name="Wang L."/>
            <person name="Liao Z."/>
            <person name="Chang Y."/>
            <person name="Mo W."/>
            <person name="Hu G."/>
            <person name="Li W."/>
            <person name="Zhao G."/>
            <person name="Zhu H."/>
            <person name="Hu X."/>
            <person name="Ji K."/>
            <person name="Xiang X."/>
            <person name="Song Q."/>
            <person name="Yuan D."/>
            <person name="Jin S."/>
            <person name="Zhang L."/>
        </authorList>
    </citation>
    <scope>NUCLEOTIDE SEQUENCE [LARGE SCALE GENOMIC DNA]</scope>
    <source>
        <strain evidence="1">SQ_2022a</strain>
    </source>
</reference>
<evidence type="ECO:0000313" key="1">
    <source>
        <dbReference type="EMBL" id="KAI7982150.1"/>
    </source>
</evidence>
<name>A0ACC0F0T9_9ERIC</name>
<comment type="caution">
    <text evidence="1">The sequence shown here is derived from an EMBL/GenBank/DDBJ whole genome shotgun (WGS) entry which is preliminary data.</text>
</comment>
<dbReference type="EMBL" id="CM045768">
    <property type="protein sequence ID" value="KAI7982150.1"/>
    <property type="molecule type" value="Genomic_DNA"/>
</dbReference>
<evidence type="ECO:0000313" key="2">
    <source>
        <dbReference type="Proteomes" id="UP001060215"/>
    </source>
</evidence>
<protein>
    <submittedName>
        <fullName evidence="1">Uncharacterized protein</fullName>
    </submittedName>
</protein>